<keyword evidence="2" id="KW-1185">Reference proteome</keyword>
<evidence type="ECO:0000313" key="1">
    <source>
        <dbReference type="EMBL" id="BBB15138.1"/>
    </source>
</evidence>
<dbReference type="KEGG" id="rvi:RVIR1_06390"/>
<sequence length="37" mass="4477">MQQTLFFALKLLLFSKIITYFFEINYAFYGESKINFS</sequence>
<name>A0A2Z5UUH1_9COXI</name>
<accession>A0A2Z5UUH1</accession>
<organism evidence="1 2">
    <name type="scientific">Candidatus Rickettsiella viridis</name>
    <dbReference type="NCBI Taxonomy" id="676208"/>
    <lineage>
        <taxon>Bacteria</taxon>
        <taxon>Pseudomonadati</taxon>
        <taxon>Pseudomonadota</taxon>
        <taxon>Gammaproteobacteria</taxon>
        <taxon>Legionellales</taxon>
        <taxon>Coxiellaceae</taxon>
        <taxon>Rickettsiella</taxon>
    </lineage>
</organism>
<dbReference type="Proteomes" id="UP000282483">
    <property type="component" value="Chromosome"/>
</dbReference>
<protein>
    <submittedName>
        <fullName evidence="1">Uncharacterized protein</fullName>
    </submittedName>
</protein>
<dbReference type="AlphaFoldDB" id="A0A2Z5UUH1"/>
<proteinExistence type="predicted"/>
<reference evidence="1 2" key="1">
    <citation type="submission" date="2017-03" db="EMBL/GenBank/DDBJ databases">
        <title>The genome sequence of Candidatus Rickettsiella viridis.</title>
        <authorList>
            <person name="Nikoh N."/>
            <person name="Tsuchida T."/>
            <person name="Yamaguchi K."/>
            <person name="Maeda T."/>
            <person name="Shigenobu S."/>
            <person name="Fukatsu T."/>
        </authorList>
    </citation>
    <scope>NUCLEOTIDE SEQUENCE [LARGE SCALE GENOMIC DNA]</scope>
    <source>
        <strain evidence="1 2">Ap-RA04</strain>
    </source>
</reference>
<dbReference type="EMBL" id="AP018005">
    <property type="protein sequence ID" value="BBB15138.1"/>
    <property type="molecule type" value="Genomic_DNA"/>
</dbReference>
<gene>
    <name evidence="1" type="ORF">RVIR1_06390</name>
</gene>
<evidence type="ECO:0000313" key="2">
    <source>
        <dbReference type="Proteomes" id="UP000282483"/>
    </source>
</evidence>